<reference evidence="6 7" key="1">
    <citation type="submission" date="2022-05" db="EMBL/GenBank/DDBJ databases">
        <authorList>
            <consortium name="Genoscope - CEA"/>
            <person name="William W."/>
        </authorList>
    </citation>
    <scope>NUCLEOTIDE SEQUENCE [LARGE SCALE GENOMIC DNA]</scope>
</reference>
<comment type="caution">
    <text evidence="6">The sequence shown here is derived from an EMBL/GenBank/DDBJ whole genome shotgun (WGS) entry which is preliminary data.</text>
</comment>
<keyword evidence="3" id="KW-0460">Magnesium</keyword>
<dbReference type="PANTHER" id="PTHR24416">
    <property type="entry name" value="TYROSINE-PROTEIN KINASE RECEPTOR"/>
    <property type="match status" value="1"/>
</dbReference>
<name>A0AAU9VUF5_9CNID</name>
<evidence type="ECO:0000256" key="2">
    <source>
        <dbReference type="PIRSR" id="PIRSR000615-2"/>
    </source>
</evidence>
<dbReference type="FunFam" id="1.10.510.10:FF:000462">
    <property type="entry name" value="Receptor tyrosine kinase"/>
    <property type="match status" value="1"/>
</dbReference>
<dbReference type="PANTHER" id="PTHR24416:SF583">
    <property type="entry name" value="RECEPTOR PROTEIN-TYROSINE KINASE"/>
    <property type="match status" value="1"/>
</dbReference>
<dbReference type="InterPro" id="IPR008266">
    <property type="entry name" value="Tyr_kinase_AS"/>
</dbReference>
<dbReference type="InterPro" id="IPR001245">
    <property type="entry name" value="Ser-Thr/Tyr_kinase_cat_dom"/>
</dbReference>
<evidence type="ECO:0000256" key="4">
    <source>
        <dbReference type="SAM" id="MobiDB-lite"/>
    </source>
</evidence>
<feature type="region of interest" description="Disordered" evidence="4">
    <location>
        <begin position="93"/>
        <end position="114"/>
    </location>
</feature>
<feature type="compositionally biased region" description="Basic and acidic residues" evidence="4">
    <location>
        <begin position="94"/>
        <end position="112"/>
    </location>
</feature>
<dbReference type="GO" id="GO:0043235">
    <property type="term" value="C:receptor complex"/>
    <property type="evidence" value="ECO:0007669"/>
    <property type="project" value="TreeGrafter"/>
</dbReference>
<feature type="binding site" evidence="3">
    <location>
        <position position="222"/>
    </location>
    <ligand>
        <name>Mg(2+)</name>
        <dbReference type="ChEBI" id="CHEBI:18420"/>
    </ligand>
</feature>
<feature type="binding site" evidence="3">
    <location>
        <position position="209"/>
    </location>
    <ligand>
        <name>Mg(2+)</name>
        <dbReference type="ChEBI" id="CHEBI:18420"/>
    </ligand>
</feature>
<dbReference type="SUPFAM" id="SSF56112">
    <property type="entry name" value="Protein kinase-like (PK-like)"/>
    <property type="match status" value="1"/>
</dbReference>
<dbReference type="GO" id="GO:0005886">
    <property type="term" value="C:plasma membrane"/>
    <property type="evidence" value="ECO:0007669"/>
    <property type="project" value="TreeGrafter"/>
</dbReference>
<dbReference type="GO" id="GO:0046872">
    <property type="term" value="F:metal ion binding"/>
    <property type="evidence" value="ECO:0007669"/>
    <property type="project" value="UniProtKB-KW"/>
</dbReference>
<dbReference type="InterPro" id="IPR050122">
    <property type="entry name" value="RTK"/>
</dbReference>
<dbReference type="Proteomes" id="UP001159428">
    <property type="component" value="Unassembled WGS sequence"/>
</dbReference>
<dbReference type="PROSITE" id="PS00109">
    <property type="entry name" value="PROTEIN_KINASE_TYR"/>
    <property type="match status" value="1"/>
</dbReference>
<evidence type="ECO:0000259" key="5">
    <source>
        <dbReference type="PROSITE" id="PS50011"/>
    </source>
</evidence>
<feature type="binding site" evidence="2">
    <location>
        <position position="208"/>
    </location>
    <ligand>
        <name>ATP</name>
        <dbReference type="ChEBI" id="CHEBI:30616"/>
    </ligand>
</feature>
<organism evidence="6 7">
    <name type="scientific">Pocillopora meandrina</name>
    <dbReference type="NCBI Taxonomy" id="46732"/>
    <lineage>
        <taxon>Eukaryota</taxon>
        <taxon>Metazoa</taxon>
        <taxon>Cnidaria</taxon>
        <taxon>Anthozoa</taxon>
        <taxon>Hexacorallia</taxon>
        <taxon>Scleractinia</taxon>
        <taxon>Astrocoeniina</taxon>
        <taxon>Pocilloporidae</taxon>
        <taxon>Pocillopora</taxon>
    </lineage>
</organism>
<dbReference type="Pfam" id="PF07714">
    <property type="entry name" value="PK_Tyr_Ser-Thr"/>
    <property type="match status" value="1"/>
</dbReference>
<dbReference type="GO" id="GO:0005524">
    <property type="term" value="F:ATP binding"/>
    <property type="evidence" value="ECO:0007669"/>
    <property type="project" value="UniProtKB-KW"/>
</dbReference>
<dbReference type="Gene3D" id="1.10.510.10">
    <property type="entry name" value="Transferase(Phosphotransferase) domain 1"/>
    <property type="match status" value="1"/>
</dbReference>
<dbReference type="CDD" id="cd00192">
    <property type="entry name" value="PTKc"/>
    <property type="match status" value="1"/>
</dbReference>
<evidence type="ECO:0000313" key="6">
    <source>
        <dbReference type="EMBL" id="CAH3038180.1"/>
    </source>
</evidence>
<dbReference type="Gene3D" id="3.30.200.20">
    <property type="entry name" value="Phosphorylase Kinase, domain 1"/>
    <property type="match status" value="1"/>
</dbReference>
<dbReference type="EMBL" id="CALNXJ010000004">
    <property type="protein sequence ID" value="CAH3038180.1"/>
    <property type="molecule type" value="Genomic_DNA"/>
</dbReference>
<proteinExistence type="predicted"/>
<evidence type="ECO:0000256" key="1">
    <source>
        <dbReference type="PIRSR" id="PIRSR000615-1"/>
    </source>
</evidence>
<keyword evidence="2" id="KW-0547">Nucleotide-binding</keyword>
<protein>
    <recommendedName>
        <fullName evidence="5">Protein kinase domain-containing protein</fullName>
    </recommendedName>
</protein>
<dbReference type="GO" id="GO:0007169">
    <property type="term" value="P:cell surface receptor protein tyrosine kinase signaling pathway"/>
    <property type="evidence" value="ECO:0007669"/>
    <property type="project" value="TreeGrafter"/>
</dbReference>
<dbReference type="SMART" id="SM00219">
    <property type="entry name" value="TyrKc"/>
    <property type="match status" value="1"/>
</dbReference>
<dbReference type="InterPro" id="IPR011009">
    <property type="entry name" value="Kinase-like_dom_sf"/>
</dbReference>
<dbReference type="InterPro" id="IPR000719">
    <property type="entry name" value="Prot_kinase_dom"/>
</dbReference>
<dbReference type="PROSITE" id="PS50011">
    <property type="entry name" value="PROTEIN_KINASE_DOM"/>
    <property type="match status" value="1"/>
</dbReference>
<keyword evidence="7" id="KW-1185">Reference proteome</keyword>
<dbReference type="PIRSF" id="PIRSF000615">
    <property type="entry name" value="TyrPK_CSF1-R"/>
    <property type="match status" value="1"/>
</dbReference>
<feature type="active site" description="Proton acceptor" evidence="1">
    <location>
        <position position="204"/>
    </location>
</feature>
<feature type="domain" description="Protein kinase" evidence="5">
    <location>
        <begin position="1"/>
        <end position="345"/>
    </location>
</feature>
<feature type="non-terminal residue" evidence="6">
    <location>
        <position position="1"/>
    </location>
</feature>
<dbReference type="GO" id="GO:0004714">
    <property type="term" value="F:transmembrane receptor protein tyrosine kinase activity"/>
    <property type="evidence" value="ECO:0007669"/>
    <property type="project" value="TreeGrafter"/>
</dbReference>
<dbReference type="AlphaFoldDB" id="A0AAU9VUF5"/>
<evidence type="ECO:0000313" key="7">
    <source>
        <dbReference type="Proteomes" id="UP001159428"/>
    </source>
</evidence>
<feature type="binding site" evidence="2">
    <location>
        <begin position="48"/>
        <end position="54"/>
    </location>
    <ligand>
        <name>ATP</name>
        <dbReference type="ChEBI" id="CHEBI:30616"/>
    </ligand>
</feature>
<evidence type="ECO:0000256" key="3">
    <source>
        <dbReference type="PIRSR" id="PIRSR000615-3"/>
    </source>
</evidence>
<sequence>LSSDKTGDEARNQFLEEIELMKSIGSHPNVVRMLGCWVHSDPIFLLLEYVSYGDLLQWLRNKRIQKSYQKHYDNFNKPLQLDANLVQINEDESRELLSRSEEESGKDPDTKGIPKAVSTSVSVFASGIESVSKEKTPAIDEAKTDVTEKVQNHYEKHPIQTSLSDCHNNVERDEDFTAKNLLGFAWQVARGMAYLSGKGFVHRDLAARNVLLGENKVVKISDFGLMRQTHENVYTLKKGKKIPVKWMAPEALYNSEYTTKSDVWSFGILLWELSTMGGNPYPGVNNKELYNLLKTGYRMEKPDTSSDTLYQLMSECWKEEPDERPTFENTTRLLEEMMQEDTPYLDFESLDESKEYYCSPEKLSDDEVTA</sequence>
<dbReference type="InterPro" id="IPR020635">
    <property type="entry name" value="Tyr_kinase_cat_dom"/>
</dbReference>
<keyword evidence="3" id="KW-0479">Metal-binding</keyword>
<gene>
    <name evidence="6" type="ORF">PMEA_00021560</name>
</gene>
<keyword evidence="2" id="KW-0067">ATP-binding</keyword>
<accession>A0AAU9VUF5</accession>